<dbReference type="GO" id="GO:0006564">
    <property type="term" value="P:L-serine biosynthetic process"/>
    <property type="evidence" value="ECO:0007669"/>
    <property type="project" value="UniProtKB-KW"/>
</dbReference>
<evidence type="ECO:0000256" key="11">
    <source>
        <dbReference type="PIRSR" id="PIRSR604469-1"/>
    </source>
</evidence>
<evidence type="ECO:0000256" key="8">
    <source>
        <dbReference type="ARBA" id="ARBA00022842"/>
    </source>
</evidence>
<dbReference type="PANTHER" id="PTHR43344:SF2">
    <property type="entry name" value="PHOSPHOSERINE PHOSPHATASE"/>
    <property type="match status" value="1"/>
</dbReference>
<keyword evidence="6" id="KW-0479">Metal-binding</keyword>
<comment type="cofactor">
    <cofactor evidence="1">
        <name>Mg(2+)</name>
        <dbReference type="ChEBI" id="CHEBI:18420"/>
    </cofactor>
</comment>
<comment type="pathway">
    <text evidence="2">Amino-acid biosynthesis; L-serine biosynthesis; L-serine from 3-phospho-D-glycerate: step 3/3.</text>
</comment>
<evidence type="ECO:0000256" key="1">
    <source>
        <dbReference type="ARBA" id="ARBA00001946"/>
    </source>
</evidence>
<dbReference type="Gene3D" id="3.40.50.1000">
    <property type="entry name" value="HAD superfamily/HAD-like"/>
    <property type="match status" value="1"/>
</dbReference>
<dbReference type="NCBIfam" id="TIGR01488">
    <property type="entry name" value="HAD-SF-IB"/>
    <property type="match status" value="1"/>
</dbReference>
<dbReference type="AlphaFoldDB" id="A0A9W8AGL9"/>
<dbReference type="SUPFAM" id="SSF56784">
    <property type="entry name" value="HAD-like"/>
    <property type="match status" value="1"/>
</dbReference>
<dbReference type="InterPro" id="IPR004469">
    <property type="entry name" value="PSP"/>
</dbReference>
<dbReference type="SFLD" id="SFLDG01136">
    <property type="entry name" value="C1.6:_Phosphoserine_Phosphatas"/>
    <property type="match status" value="1"/>
</dbReference>
<keyword evidence="13" id="KW-1185">Reference proteome</keyword>
<keyword evidence="7 12" id="KW-0378">Hydrolase</keyword>
<evidence type="ECO:0000313" key="12">
    <source>
        <dbReference type="EMBL" id="KAJ1925965.1"/>
    </source>
</evidence>
<evidence type="ECO:0000256" key="4">
    <source>
        <dbReference type="ARBA" id="ARBA00012640"/>
    </source>
</evidence>
<dbReference type="OrthoDB" id="27226at2759"/>
<proteinExistence type="inferred from homology"/>
<organism evidence="12 13">
    <name type="scientific">Tieghemiomyces parasiticus</name>
    <dbReference type="NCBI Taxonomy" id="78921"/>
    <lineage>
        <taxon>Eukaryota</taxon>
        <taxon>Fungi</taxon>
        <taxon>Fungi incertae sedis</taxon>
        <taxon>Zoopagomycota</taxon>
        <taxon>Kickxellomycotina</taxon>
        <taxon>Dimargaritomycetes</taxon>
        <taxon>Dimargaritales</taxon>
        <taxon>Dimargaritaceae</taxon>
        <taxon>Tieghemiomyces</taxon>
    </lineage>
</organism>
<dbReference type="SFLD" id="SFLDS00003">
    <property type="entry name" value="Haloacid_Dehalogenase"/>
    <property type="match status" value="1"/>
</dbReference>
<dbReference type="SFLD" id="SFLDF00029">
    <property type="entry name" value="phosphoserine_phosphatase"/>
    <property type="match status" value="1"/>
</dbReference>
<dbReference type="NCBIfam" id="TIGR00338">
    <property type="entry name" value="serB"/>
    <property type="match status" value="1"/>
</dbReference>
<gene>
    <name evidence="12" type="primary">SER2_1</name>
    <name evidence="12" type="ORF">IWQ60_004198</name>
</gene>
<dbReference type="FunFam" id="3.40.50.1000:FF:000143">
    <property type="entry name" value="Phosphoserine phosphatase serb"/>
    <property type="match status" value="1"/>
</dbReference>
<dbReference type="EC" id="3.1.3.3" evidence="4"/>
<evidence type="ECO:0000256" key="7">
    <source>
        <dbReference type="ARBA" id="ARBA00022801"/>
    </source>
</evidence>
<dbReference type="InterPro" id="IPR050582">
    <property type="entry name" value="HAD-like_SerB"/>
</dbReference>
<dbReference type="InterPro" id="IPR023214">
    <property type="entry name" value="HAD_sf"/>
</dbReference>
<protein>
    <recommendedName>
        <fullName evidence="4">phosphoserine phosphatase</fullName>
        <ecNumber evidence="4">3.1.3.3</ecNumber>
    </recommendedName>
    <alternativeName>
        <fullName evidence="10">O-phosphoserine phosphohydrolase</fullName>
    </alternativeName>
</protein>
<dbReference type="Proteomes" id="UP001150569">
    <property type="component" value="Unassembled WGS sequence"/>
</dbReference>
<dbReference type="GO" id="GO:0000287">
    <property type="term" value="F:magnesium ion binding"/>
    <property type="evidence" value="ECO:0007669"/>
    <property type="project" value="TreeGrafter"/>
</dbReference>
<comment type="similarity">
    <text evidence="3">Belongs to the HAD-like hydrolase superfamily. SerB family.</text>
</comment>
<evidence type="ECO:0000256" key="5">
    <source>
        <dbReference type="ARBA" id="ARBA00022605"/>
    </source>
</evidence>
<evidence type="ECO:0000256" key="3">
    <source>
        <dbReference type="ARBA" id="ARBA00009184"/>
    </source>
</evidence>
<dbReference type="InterPro" id="IPR036412">
    <property type="entry name" value="HAD-like_sf"/>
</dbReference>
<sequence length="466" mass="51354">MTSSAPTTTASGHVPGQKVLISLSGPHGTDIIGSVLNCIAASDCCIEDFMFSRLYHQVTFGVLVTLYPHNLGLYDTLVRAAEEWDAALGFEVFDDGRAASNDEFALSIRSLRQHFIPQQFTSDATTKFPSRKVEANASNPVAVTRWIQEAPYADRVKHTATVFNQSGLSTQFLDRWTRYLLDHRISVEKMVRLDREPQCSAIDYVLSVPIEQDIGHVSHELQRLSAECAVDIAVQPYNVFRRNKRLVVFDMDSTLIQQEVIDELGRHTGITEQIAAITEQAMRGELDFKASLKSRVRLLTGTPVDVIPAVQQRLVFTEGAHLLCRALKRLGFKLAVLSGGFTPFANYVKRELGLDYAFANTLQISPDGQTLTGETSGSIVDAERKAELLEVIAQAEGVTLDQVVAVGDGANDLLMLDKAGLGIAFNAKPKVQEKAAARINQKSLKYVLYLLGYNEDECMQLMGDVA</sequence>
<dbReference type="CDD" id="cd07500">
    <property type="entry name" value="HAD_PSP"/>
    <property type="match status" value="1"/>
</dbReference>
<keyword evidence="9" id="KW-0718">Serine biosynthesis</keyword>
<reference evidence="12" key="1">
    <citation type="submission" date="2022-07" db="EMBL/GenBank/DDBJ databases">
        <title>Phylogenomic reconstructions and comparative analyses of Kickxellomycotina fungi.</title>
        <authorList>
            <person name="Reynolds N.K."/>
            <person name="Stajich J.E."/>
            <person name="Barry K."/>
            <person name="Grigoriev I.V."/>
            <person name="Crous P."/>
            <person name="Smith M.E."/>
        </authorList>
    </citation>
    <scope>NUCLEOTIDE SEQUENCE</scope>
    <source>
        <strain evidence="12">RSA 861</strain>
    </source>
</reference>
<accession>A0A9W8AGL9</accession>
<comment type="caution">
    <text evidence="12">The sequence shown here is derived from an EMBL/GenBank/DDBJ whole genome shotgun (WGS) entry which is preliminary data.</text>
</comment>
<dbReference type="GO" id="GO:0036424">
    <property type="term" value="F:L-phosphoserine phosphatase activity"/>
    <property type="evidence" value="ECO:0007669"/>
    <property type="project" value="InterPro"/>
</dbReference>
<evidence type="ECO:0000313" key="13">
    <source>
        <dbReference type="Proteomes" id="UP001150569"/>
    </source>
</evidence>
<evidence type="ECO:0000256" key="2">
    <source>
        <dbReference type="ARBA" id="ARBA00005135"/>
    </source>
</evidence>
<dbReference type="PANTHER" id="PTHR43344">
    <property type="entry name" value="PHOSPHOSERINE PHOSPHATASE"/>
    <property type="match status" value="1"/>
</dbReference>
<name>A0A9W8AGL9_9FUNG</name>
<feature type="active site" description="Proton donor" evidence="11">
    <location>
        <position position="252"/>
    </location>
</feature>
<dbReference type="SFLD" id="SFLDG01137">
    <property type="entry name" value="C1.6.1:_Phosphoserine_Phosphat"/>
    <property type="match status" value="1"/>
</dbReference>
<keyword evidence="5" id="KW-0028">Amino-acid biosynthesis</keyword>
<dbReference type="Pfam" id="PF00702">
    <property type="entry name" value="Hydrolase"/>
    <property type="match status" value="1"/>
</dbReference>
<feature type="active site" description="Nucleophile" evidence="11">
    <location>
        <position position="250"/>
    </location>
</feature>
<dbReference type="EMBL" id="JANBPT010000197">
    <property type="protein sequence ID" value="KAJ1925965.1"/>
    <property type="molecule type" value="Genomic_DNA"/>
</dbReference>
<dbReference type="GO" id="GO:0005737">
    <property type="term" value="C:cytoplasm"/>
    <property type="evidence" value="ECO:0007669"/>
    <property type="project" value="TreeGrafter"/>
</dbReference>
<keyword evidence="8" id="KW-0460">Magnesium</keyword>
<evidence type="ECO:0000256" key="10">
    <source>
        <dbReference type="ARBA" id="ARBA00031693"/>
    </source>
</evidence>
<evidence type="ECO:0000256" key="9">
    <source>
        <dbReference type="ARBA" id="ARBA00023299"/>
    </source>
</evidence>
<evidence type="ECO:0000256" key="6">
    <source>
        <dbReference type="ARBA" id="ARBA00022723"/>
    </source>
</evidence>